<name>A0AAW1X0D9_RUBAR</name>
<reference evidence="1 2" key="1">
    <citation type="journal article" date="2023" name="G3 (Bethesda)">
        <title>A chromosome-length genome assembly and annotation of blackberry (Rubus argutus, cv. 'Hillquist').</title>
        <authorList>
            <person name="Bruna T."/>
            <person name="Aryal R."/>
            <person name="Dudchenko O."/>
            <person name="Sargent D.J."/>
            <person name="Mead D."/>
            <person name="Buti M."/>
            <person name="Cavallini A."/>
            <person name="Hytonen T."/>
            <person name="Andres J."/>
            <person name="Pham M."/>
            <person name="Weisz D."/>
            <person name="Mascagni F."/>
            <person name="Usai G."/>
            <person name="Natali L."/>
            <person name="Bassil N."/>
            <person name="Fernandez G.E."/>
            <person name="Lomsadze A."/>
            <person name="Armour M."/>
            <person name="Olukolu B."/>
            <person name="Poorten T."/>
            <person name="Britton C."/>
            <person name="Davik J."/>
            <person name="Ashrafi H."/>
            <person name="Aiden E.L."/>
            <person name="Borodovsky M."/>
            <person name="Worthington M."/>
        </authorList>
    </citation>
    <scope>NUCLEOTIDE SEQUENCE [LARGE SCALE GENOMIC DNA]</scope>
    <source>
        <strain evidence="1">PI 553951</strain>
    </source>
</reference>
<keyword evidence="2" id="KW-1185">Reference proteome</keyword>
<gene>
    <name evidence="1" type="ORF">M0R45_026555</name>
</gene>
<dbReference type="Proteomes" id="UP001457282">
    <property type="component" value="Unassembled WGS sequence"/>
</dbReference>
<proteinExistence type="predicted"/>
<evidence type="ECO:0000313" key="1">
    <source>
        <dbReference type="EMBL" id="KAK9929456.1"/>
    </source>
</evidence>
<sequence>MIISPSPISLGSQRTFSAVLKLFSGRTKLLHQSLHLSTALCRQGHPPCRTHFIQDSPACAALSSASLPLTAAHLITTMKSSPCPDPSAQAQSTSISRPRVVLFCRRRHLRVAPATLRRRS</sequence>
<dbReference type="EMBL" id="JBEDUW010000005">
    <property type="protein sequence ID" value="KAK9929456.1"/>
    <property type="molecule type" value="Genomic_DNA"/>
</dbReference>
<accession>A0AAW1X0D9</accession>
<protein>
    <submittedName>
        <fullName evidence="1">Uncharacterized protein</fullName>
    </submittedName>
</protein>
<comment type="caution">
    <text evidence="1">The sequence shown here is derived from an EMBL/GenBank/DDBJ whole genome shotgun (WGS) entry which is preliminary data.</text>
</comment>
<organism evidence="1 2">
    <name type="scientific">Rubus argutus</name>
    <name type="common">Southern blackberry</name>
    <dbReference type="NCBI Taxonomy" id="59490"/>
    <lineage>
        <taxon>Eukaryota</taxon>
        <taxon>Viridiplantae</taxon>
        <taxon>Streptophyta</taxon>
        <taxon>Embryophyta</taxon>
        <taxon>Tracheophyta</taxon>
        <taxon>Spermatophyta</taxon>
        <taxon>Magnoliopsida</taxon>
        <taxon>eudicotyledons</taxon>
        <taxon>Gunneridae</taxon>
        <taxon>Pentapetalae</taxon>
        <taxon>rosids</taxon>
        <taxon>fabids</taxon>
        <taxon>Rosales</taxon>
        <taxon>Rosaceae</taxon>
        <taxon>Rosoideae</taxon>
        <taxon>Rosoideae incertae sedis</taxon>
        <taxon>Rubus</taxon>
    </lineage>
</organism>
<evidence type="ECO:0000313" key="2">
    <source>
        <dbReference type="Proteomes" id="UP001457282"/>
    </source>
</evidence>
<dbReference type="AlphaFoldDB" id="A0AAW1X0D9"/>